<dbReference type="HOGENOM" id="CLU_018478_0_2_7"/>
<dbReference type="GO" id="GO:0016491">
    <property type="term" value="F:oxidoreductase activity"/>
    <property type="evidence" value="ECO:0007669"/>
    <property type="project" value="UniProtKB-KW"/>
</dbReference>
<comment type="cofactor">
    <cofactor evidence="1">
        <name>pyrroloquinoline quinone</name>
        <dbReference type="ChEBI" id="CHEBI:58442"/>
    </cofactor>
</comment>
<dbReference type="InterPro" id="IPR018391">
    <property type="entry name" value="PQQ_b-propeller_rpt"/>
</dbReference>
<dbReference type="InterPro" id="IPR002372">
    <property type="entry name" value="PQQ_rpt_dom"/>
</dbReference>
<dbReference type="Pfam" id="PF01011">
    <property type="entry name" value="PQQ"/>
    <property type="match status" value="2"/>
</dbReference>
<accession>W4LZ73</accession>
<evidence type="ECO:0000313" key="6">
    <source>
        <dbReference type="EMBL" id="ETX03203.1"/>
    </source>
</evidence>
<feature type="chain" id="PRO_5004844705" description="Pyrrolo-quinoline quinone repeat domain-containing protein" evidence="4">
    <location>
        <begin position="27"/>
        <end position="565"/>
    </location>
</feature>
<sequence length="565" mass="61976">MNRIVRNLAFGGLTLLLCLLGTAGWAQDDEPSKPVTDVLLAADPAESWLHTNGNWAGQRYSTLSQLNAYNVKGLKVAWMFSTGGKTDAQNTPLYHDGLIYFAQDNQVFAINARSGKQVWLYTHELPEDFGGYNVPFITGKHRGVALYGEHIYFLSNDTKLHAIHYKTGQPKFVKQYLKYPKKFEEAEDANGYATTVGSLAIPGKILVPLNGTDWGGLPGFVYAVHPDNGEILWQANMIPGPGEPGAETWPGDSREYGGAGPWITGSWDPELKMYYTGTANAYPWNPKTRGDGKYDNVGAASVVAINTDTGKVVWRYVVVPGDPWDYDTMSTPVIIKLDGEKVLVQPNKTGYVHYLDPKTGQFLRAVAFADKINWAKGYDVEGRPIDQIALPKEGADPVEVWPSLLGAVNMYPTSYSPKTGLIYLPAVNAGMEYGYEEIKTISNVRHFGAYQEFIWGYEVNLALNPQTGQEVWRDQKSKHGYAGGMLSTAGNVVFYTSASGQFHATNAATGEILYTFNLGTTAKAGPITFMLDGKQYVVQAVGGVPGFGYEGHNLQHGNMVVAFTR</sequence>
<dbReference type="PANTHER" id="PTHR32303">
    <property type="entry name" value="QUINOPROTEIN ALCOHOL DEHYDROGENASE (CYTOCHROME C)"/>
    <property type="match status" value="1"/>
</dbReference>
<protein>
    <recommendedName>
        <fullName evidence="5">Pyrrolo-quinoline quinone repeat domain-containing protein</fullName>
    </recommendedName>
</protein>
<feature type="domain" description="Pyrrolo-quinoline quinone repeat" evidence="5">
    <location>
        <begin position="481"/>
        <end position="537"/>
    </location>
</feature>
<evidence type="ECO:0000256" key="4">
    <source>
        <dbReference type="SAM" id="SignalP"/>
    </source>
</evidence>
<feature type="signal peptide" evidence="4">
    <location>
        <begin position="1"/>
        <end position="26"/>
    </location>
</feature>
<dbReference type="SUPFAM" id="SSF50998">
    <property type="entry name" value="Quinoprotein alcohol dehydrogenase-like"/>
    <property type="match status" value="1"/>
</dbReference>
<comment type="similarity">
    <text evidence="2">Belongs to the bacterial PQQ dehydrogenase family.</text>
</comment>
<keyword evidence="3" id="KW-0560">Oxidoreductase</keyword>
<evidence type="ECO:0000313" key="7">
    <source>
        <dbReference type="Proteomes" id="UP000019141"/>
    </source>
</evidence>
<reference evidence="6 7" key="1">
    <citation type="journal article" date="2014" name="Nature">
        <title>An environmental bacterial taxon with a large and distinct metabolic repertoire.</title>
        <authorList>
            <person name="Wilson M.C."/>
            <person name="Mori T."/>
            <person name="Ruckert C."/>
            <person name="Uria A.R."/>
            <person name="Helf M.J."/>
            <person name="Takada K."/>
            <person name="Gernert C."/>
            <person name="Steffens U.A."/>
            <person name="Heycke N."/>
            <person name="Schmitt S."/>
            <person name="Rinke C."/>
            <person name="Helfrich E.J."/>
            <person name="Brachmann A.O."/>
            <person name="Gurgui C."/>
            <person name="Wakimoto T."/>
            <person name="Kracht M."/>
            <person name="Crusemann M."/>
            <person name="Hentschel U."/>
            <person name="Abe I."/>
            <person name="Matsunaga S."/>
            <person name="Kalinowski J."/>
            <person name="Takeyama H."/>
            <person name="Piel J."/>
        </authorList>
    </citation>
    <scope>NUCLEOTIDE SEQUENCE [LARGE SCALE GENOMIC DNA]</scope>
    <source>
        <strain evidence="7">TSY1</strain>
    </source>
</reference>
<gene>
    <name evidence="6" type="ORF">ETSY1_00865</name>
</gene>
<proteinExistence type="inferred from homology"/>
<evidence type="ECO:0000256" key="2">
    <source>
        <dbReference type="ARBA" id="ARBA00008156"/>
    </source>
</evidence>
<dbReference type="EMBL" id="AZHW01000067">
    <property type="protein sequence ID" value="ETX03203.1"/>
    <property type="molecule type" value="Genomic_DNA"/>
</dbReference>
<organism evidence="6 7">
    <name type="scientific">Entotheonella factor</name>
    <dbReference type="NCBI Taxonomy" id="1429438"/>
    <lineage>
        <taxon>Bacteria</taxon>
        <taxon>Pseudomonadati</taxon>
        <taxon>Nitrospinota/Tectimicrobiota group</taxon>
        <taxon>Candidatus Tectimicrobiota</taxon>
        <taxon>Candidatus Entotheonellia</taxon>
        <taxon>Candidatus Entotheonellales</taxon>
        <taxon>Candidatus Entotheonellaceae</taxon>
        <taxon>Candidatus Entotheonella</taxon>
    </lineage>
</organism>
<name>W4LZ73_ENTF1</name>
<feature type="domain" description="Pyrrolo-quinoline quinone repeat" evidence="5">
    <location>
        <begin position="48"/>
        <end position="363"/>
    </location>
</feature>
<dbReference type="Proteomes" id="UP000019141">
    <property type="component" value="Unassembled WGS sequence"/>
</dbReference>
<evidence type="ECO:0000256" key="1">
    <source>
        <dbReference type="ARBA" id="ARBA00001931"/>
    </source>
</evidence>
<keyword evidence="7" id="KW-1185">Reference proteome</keyword>
<dbReference type="InterPro" id="IPR011047">
    <property type="entry name" value="Quinoprotein_ADH-like_sf"/>
</dbReference>
<dbReference type="SMART" id="SM00564">
    <property type="entry name" value="PQQ"/>
    <property type="match status" value="5"/>
</dbReference>
<evidence type="ECO:0000259" key="5">
    <source>
        <dbReference type="Pfam" id="PF01011"/>
    </source>
</evidence>
<comment type="caution">
    <text evidence="6">The sequence shown here is derived from an EMBL/GenBank/DDBJ whole genome shotgun (WGS) entry which is preliminary data.</text>
</comment>
<keyword evidence="4" id="KW-0732">Signal</keyword>
<evidence type="ECO:0000256" key="3">
    <source>
        <dbReference type="ARBA" id="ARBA00023002"/>
    </source>
</evidence>
<dbReference type="AlphaFoldDB" id="W4LZ73"/>
<dbReference type="Gene3D" id="2.140.10.10">
    <property type="entry name" value="Quinoprotein alcohol dehydrogenase-like superfamily"/>
    <property type="match status" value="1"/>
</dbReference>